<gene>
    <name evidence="1" type="ORF">O6H91_12G101000</name>
</gene>
<sequence>MHESNGYESVLSAVQLSGNSCLIMIHDTQNKLSNFKDRVSGIDGMLPRNLEAKELPTEVSPESKTALELTEEVLLKLETVFLENTSRTMIFDSSSDEGTKYLGAVDEMQNTIAFLSLTESNITENRAQNILQVAMLRLQEEFRHLLATHSQPLDPDLIADHLDSSLSLNPEKATDLESQSSLEVSITSNYHELSEDVDSQSSGEEEEKNVPVAEPLTDRIIDLLPPEVVKNLHEIAQRMVSAGFQRECCQVYGSARKSVLEESLGRLGFEKLSIDEVHKMTWEALEVRIRKWIQTLNVGVKVLYAGERQLCENIFNEQGLAESCFAEISRASITHLLNFGEAIAVSRTSPEKLFKVLDMYETLRDLVADLSAIFSGESFAGVREEVSGILSRLGQTAKRTFAEFGNAISRDTSRVPVPGGAVHPLTRYVMNYASFLFDYADTLKQLFADDTDMPEFQGDGERISMHDNLSPLALHSIRITHVLQSNLDEKSKLYKDHALTYLFLMNNVRYIVQKVKDSDLLRALLGDDWLRKHTSLVRKYATDYQRSAWNVVLACLKDEGIRASGSFSNGVSKAVLKERFKSFNAAFEDILKAQSSWLVPDSQLRLELRISIAEKLLPAYRSFLGRYRMYLESEKHSEKYIKYTPEDLEARLNDFFEGRTSSSHRFKSTNI</sequence>
<dbReference type="EMBL" id="CM055103">
    <property type="protein sequence ID" value="KAJ7537164.1"/>
    <property type="molecule type" value="Genomic_DNA"/>
</dbReference>
<comment type="caution">
    <text evidence="1">The sequence shown here is derived from an EMBL/GenBank/DDBJ whole genome shotgun (WGS) entry which is preliminary data.</text>
</comment>
<proteinExistence type="predicted"/>
<evidence type="ECO:0000313" key="2">
    <source>
        <dbReference type="Proteomes" id="UP001162992"/>
    </source>
</evidence>
<evidence type="ECO:0000313" key="1">
    <source>
        <dbReference type="EMBL" id="KAJ7537164.1"/>
    </source>
</evidence>
<dbReference type="Proteomes" id="UP001162992">
    <property type="component" value="Chromosome 12"/>
</dbReference>
<reference evidence="2" key="1">
    <citation type="journal article" date="2024" name="Proc. Natl. Acad. Sci. U.S.A.">
        <title>Extraordinary preservation of gene collinearity over three hundred million years revealed in homosporous lycophytes.</title>
        <authorList>
            <person name="Li C."/>
            <person name="Wickell D."/>
            <person name="Kuo L.Y."/>
            <person name="Chen X."/>
            <person name="Nie B."/>
            <person name="Liao X."/>
            <person name="Peng D."/>
            <person name="Ji J."/>
            <person name="Jenkins J."/>
            <person name="Williams M."/>
            <person name="Shu S."/>
            <person name="Plott C."/>
            <person name="Barry K."/>
            <person name="Rajasekar S."/>
            <person name="Grimwood J."/>
            <person name="Han X."/>
            <person name="Sun S."/>
            <person name="Hou Z."/>
            <person name="He W."/>
            <person name="Dai G."/>
            <person name="Sun C."/>
            <person name="Schmutz J."/>
            <person name="Leebens-Mack J.H."/>
            <person name="Li F.W."/>
            <person name="Wang L."/>
        </authorList>
    </citation>
    <scope>NUCLEOTIDE SEQUENCE [LARGE SCALE GENOMIC DNA]</scope>
    <source>
        <strain evidence="2">cv. PW_Plant_1</strain>
    </source>
</reference>
<name>A0ACC2C558_DIPCM</name>
<organism evidence="1 2">
    <name type="scientific">Diphasiastrum complanatum</name>
    <name type="common">Issler's clubmoss</name>
    <name type="synonym">Lycopodium complanatum</name>
    <dbReference type="NCBI Taxonomy" id="34168"/>
    <lineage>
        <taxon>Eukaryota</taxon>
        <taxon>Viridiplantae</taxon>
        <taxon>Streptophyta</taxon>
        <taxon>Embryophyta</taxon>
        <taxon>Tracheophyta</taxon>
        <taxon>Lycopodiopsida</taxon>
        <taxon>Lycopodiales</taxon>
        <taxon>Lycopodiaceae</taxon>
        <taxon>Lycopodioideae</taxon>
        <taxon>Diphasiastrum</taxon>
    </lineage>
</organism>
<accession>A0ACC2C558</accession>
<keyword evidence="2" id="KW-1185">Reference proteome</keyword>
<protein>
    <submittedName>
        <fullName evidence="1">Uncharacterized protein</fullName>
    </submittedName>
</protein>